<name>A0A1A9UV07_GLOAU</name>
<reference evidence="1" key="1">
    <citation type="submission" date="2020-05" db="UniProtKB">
        <authorList>
            <consortium name="EnsemblMetazoa"/>
        </authorList>
    </citation>
    <scope>IDENTIFICATION</scope>
    <source>
        <strain evidence="1">TTRI</strain>
    </source>
</reference>
<sequence>MTQKYLTMHKDLITYTPLPRAMSSLVTDRFCVIVGDVVEAIKWSILPDLLSENLFKDEIFAGKTTQIFRLYIIQALCLYYIRSFRYECISAYPPIRLSAYPPILQMFILFADDNIIPPMDVHLEGGLSINIRYMLRPICLPSVNSSGKNFMLKTKRQFEWNVNSYRAITAELTISVGAKDCWDCSEETLQLNDCLRWLY</sequence>
<accession>A0A1A9UV07</accession>
<evidence type="ECO:0000313" key="2">
    <source>
        <dbReference type="Proteomes" id="UP000078200"/>
    </source>
</evidence>
<proteinExistence type="predicted"/>
<protein>
    <submittedName>
        <fullName evidence="1">Uncharacterized protein</fullName>
    </submittedName>
</protein>
<dbReference type="EnsemblMetazoa" id="GAUT016468-RA">
    <property type="protein sequence ID" value="GAUT016468-PA"/>
    <property type="gene ID" value="GAUT016468"/>
</dbReference>
<dbReference type="VEuPathDB" id="VectorBase:GAUT016468"/>
<keyword evidence="2" id="KW-1185">Reference proteome</keyword>
<dbReference type="AlphaFoldDB" id="A0A1A9UV07"/>
<evidence type="ECO:0000313" key="1">
    <source>
        <dbReference type="EnsemblMetazoa" id="GAUT016468-PA"/>
    </source>
</evidence>
<dbReference type="Proteomes" id="UP000078200">
    <property type="component" value="Unassembled WGS sequence"/>
</dbReference>
<organism evidence="1 2">
    <name type="scientific">Glossina austeni</name>
    <name type="common">Savannah tsetse fly</name>
    <dbReference type="NCBI Taxonomy" id="7395"/>
    <lineage>
        <taxon>Eukaryota</taxon>
        <taxon>Metazoa</taxon>
        <taxon>Ecdysozoa</taxon>
        <taxon>Arthropoda</taxon>
        <taxon>Hexapoda</taxon>
        <taxon>Insecta</taxon>
        <taxon>Pterygota</taxon>
        <taxon>Neoptera</taxon>
        <taxon>Endopterygota</taxon>
        <taxon>Diptera</taxon>
        <taxon>Brachycera</taxon>
        <taxon>Muscomorpha</taxon>
        <taxon>Hippoboscoidea</taxon>
        <taxon>Glossinidae</taxon>
        <taxon>Glossina</taxon>
    </lineage>
</organism>